<comment type="caution">
    <text evidence="2">The sequence shown here is derived from an EMBL/GenBank/DDBJ whole genome shotgun (WGS) entry which is preliminary data.</text>
</comment>
<dbReference type="Pfam" id="PF13577">
    <property type="entry name" value="SnoaL_4"/>
    <property type="match status" value="1"/>
</dbReference>
<evidence type="ECO:0000313" key="3">
    <source>
        <dbReference type="Proteomes" id="UP000440096"/>
    </source>
</evidence>
<dbReference type="Proteomes" id="UP000440096">
    <property type="component" value="Unassembled WGS sequence"/>
</dbReference>
<proteinExistence type="predicted"/>
<dbReference type="InterPro" id="IPR037401">
    <property type="entry name" value="SnoaL-like"/>
</dbReference>
<reference evidence="2 3" key="1">
    <citation type="submission" date="2019-11" db="EMBL/GenBank/DDBJ databases">
        <title>Draft genome of Amycolatopsis RM579.</title>
        <authorList>
            <person name="Duangmal K."/>
            <person name="Mingma R."/>
        </authorList>
    </citation>
    <scope>NUCLEOTIDE SEQUENCE [LARGE SCALE GENOMIC DNA]</scope>
    <source>
        <strain evidence="2 3">RM579</strain>
    </source>
</reference>
<evidence type="ECO:0000313" key="2">
    <source>
        <dbReference type="EMBL" id="MTD53794.1"/>
    </source>
</evidence>
<feature type="domain" description="SnoaL-like" evidence="1">
    <location>
        <begin position="17"/>
        <end position="137"/>
    </location>
</feature>
<sequence>MIERRCAVSEPGDALAEVLAQLAIRDALYRFCRGVDRGDADAMFSAFHPDATDSHGPGGPEHIVPMLVQRFDETPRVGQHHITNVHAVVDGDVAAVESYFLLFNAQSEERGGEHELVGGRYLDRFERRNGEWRIAAREIVVDVARSPLFGSDLAGALPYVTGGRREKDPSAALFTQVRNQARVEEK</sequence>
<name>A0A6N7Z252_9PSEU</name>
<organism evidence="2 3">
    <name type="scientific">Amycolatopsis pithecellobii</name>
    <dbReference type="NCBI Taxonomy" id="664692"/>
    <lineage>
        <taxon>Bacteria</taxon>
        <taxon>Bacillati</taxon>
        <taxon>Actinomycetota</taxon>
        <taxon>Actinomycetes</taxon>
        <taxon>Pseudonocardiales</taxon>
        <taxon>Pseudonocardiaceae</taxon>
        <taxon>Amycolatopsis</taxon>
    </lineage>
</organism>
<protein>
    <submittedName>
        <fullName evidence="2">Nuclear transport factor 2 family protein</fullName>
    </submittedName>
</protein>
<keyword evidence="3" id="KW-1185">Reference proteome</keyword>
<dbReference type="InterPro" id="IPR032710">
    <property type="entry name" value="NTF2-like_dom_sf"/>
</dbReference>
<accession>A0A6N7Z252</accession>
<gene>
    <name evidence="2" type="ORF">GKO32_07325</name>
</gene>
<dbReference type="Gene3D" id="3.10.450.50">
    <property type="match status" value="1"/>
</dbReference>
<dbReference type="AlphaFoldDB" id="A0A6N7Z252"/>
<dbReference type="SUPFAM" id="SSF54427">
    <property type="entry name" value="NTF2-like"/>
    <property type="match status" value="1"/>
</dbReference>
<dbReference type="EMBL" id="WMBA01000007">
    <property type="protein sequence ID" value="MTD53794.1"/>
    <property type="molecule type" value="Genomic_DNA"/>
</dbReference>
<dbReference type="OrthoDB" id="7605094at2"/>
<evidence type="ECO:0000259" key="1">
    <source>
        <dbReference type="Pfam" id="PF13577"/>
    </source>
</evidence>
<dbReference type="CDD" id="cd00531">
    <property type="entry name" value="NTF2_like"/>
    <property type="match status" value="1"/>
</dbReference>